<keyword evidence="3" id="KW-1003">Cell membrane</keyword>
<feature type="transmembrane region" description="Helical" evidence="7">
    <location>
        <begin position="91"/>
        <end position="113"/>
    </location>
</feature>
<sequence>MLVYAGTLLVMVASGAAPSPLYPVYQAEWGFSPLFLTVVFAVYVLGLLVTLLTAGAISDFIGRRPVVLVALAVSITSMLVFAFASAPMMLIVARVVQGLAIGLATGALGAAMIDHQPARRPIAPFLNGVVPPIALSVGALGSGLLVQFVAGPEQTVFFVLAGLMVVAGVGVALTRERIDPRPGALRSLTPVIRIPQASKALFAGVIGCMIASWALGGMYLAFSGSVLSAAFGIHSPLAAGAMIFLFAGTGAATGIVIQKRDARRSMLVGVVALIVGPIGTVAALWTDSLPLLIVSSVVAGVGFGAGFQAGLRLLLATAPADERAGLLSSVYVASYLAFGVPTVVAGVFVPTAGLTLVLTVYAAFVVASAVTALILQRVLASPRRAELRADRLA</sequence>
<feature type="transmembrane region" description="Helical" evidence="7">
    <location>
        <begin position="237"/>
        <end position="257"/>
    </location>
</feature>
<reference evidence="10" key="1">
    <citation type="journal article" date="2019" name="Int. J. Syst. Evol. Microbiol.">
        <title>The Global Catalogue of Microorganisms (GCM) 10K type strain sequencing project: providing services to taxonomists for standard genome sequencing and annotation.</title>
        <authorList>
            <consortium name="The Broad Institute Genomics Platform"/>
            <consortium name="The Broad Institute Genome Sequencing Center for Infectious Disease"/>
            <person name="Wu L."/>
            <person name="Ma J."/>
        </authorList>
    </citation>
    <scope>NUCLEOTIDE SEQUENCE [LARGE SCALE GENOMIC DNA]</scope>
    <source>
        <strain evidence="10">JCM 17442</strain>
    </source>
</reference>
<evidence type="ECO:0000256" key="4">
    <source>
        <dbReference type="ARBA" id="ARBA00022692"/>
    </source>
</evidence>
<organism evidence="9 10">
    <name type="scientific">Frondihabitans peucedani</name>
    <dbReference type="NCBI Taxonomy" id="598626"/>
    <lineage>
        <taxon>Bacteria</taxon>
        <taxon>Bacillati</taxon>
        <taxon>Actinomycetota</taxon>
        <taxon>Actinomycetes</taxon>
        <taxon>Micrococcales</taxon>
        <taxon>Microbacteriaceae</taxon>
        <taxon>Frondihabitans</taxon>
    </lineage>
</organism>
<feature type="transmembrane region" description="Helical" evidence="7">
    <location>
        <begin position="34"/>
        <end position="54"/>
    </location>
</feature>
<feature type="transmembrane region" description="Helical" evidence="7">
    <location>
        <begin position="66"/>
        <end position="85"/>
    </location>
</feature>
<feature type="domain" description="Major facilitator superfamily (MFS) profile" evidence="8">
    <location>
        <begin position="1"/>
        <end position="380"/>
    </location>
</feature>
<evidence type="ECO:0000256" key="2">
    <source>
        <dbReference type="ARBA" id="ARBA00022448"/>
    </source>
</evidence>
<dbReference type="InterPro" id="IPR011701">
    <property type="entry name" value="MFS"/>
</dbReference>
<evidence type="ECO:0000313" key="10">
    <source>
        <dbReference type="Proteomes" id="UP001501594"/>
    </source>
</evidence>
<dbReference type="SUPFAM" id="SSF103473">
    <property type="entry name" value="MFS general substrate transporter"/>
    <property type="match status" value="1"/>
</dbReference>
<evidence type="ECO:0000256" key="7">
    <source>
        <dbReference type="SAM" id="Phobius"/>
    </source>
</evidence>
<dbReference type="EMBL" id="BAABAU010000001">
    <property type="protein sequence ID" value="GAA4264539.1"/>
    <property type="molecule type" value="Genomic_DNA"/>
</dbReference>
<dbReference type="Pfam" id="PF07690">
    <property type="entry name" value="MFS_1"/>
    <property type="match status" value="1"/>
</dbReference>
<dbReference type="InterPro" id="IPR005829">
    <property type="entry name" value="Sugar_transporter_CS"/>
</dbReference>
<comment type="caution">
    <text evidence="9">The sequence shown here is derived from an EMBL/GenBank/DDBJ whole genome shotgun (WGS) entry which is preliminary data.</text>
</comment>
<name>A0ABP8DX48_9MICO</name>
<feature type="transmembrane region" description="Helical" evidence="7">
    <location>
        <begin position="266"/>
        <end position="285"/>
    </location>
</feature>
<feature type="transmembrane region" description="Helical" evidence="7">
    <location>
        <begin position="326"/>
        <end position="348"/>
    </location>
</feature>
<keyword evidence="6 7" id="KW-0472">Membrane</keyword>
<dbReference type="Proteomes" id="UP001501594">
    <property type="component" value="Unassembled WGS sequence"/>
</dbReference>
<keyword evidence="4 7" id="KW-0812">Transmembrane</keyword>
<comment type="subcellular location">
    <subcellularLocation>
        <location evidence="1">Cell membrane</location>
        <topology evidence="1">Multi-pass membrane protein</topology>
    </subcellularLocation>
</comment>
<evidence type="ECO:0000256" key="5">
    <source>
        <dbReference type="ARBA" id="ARBA00022989"/>
    </source>
</evidence>
<evidence type="ECO:0000259" key="8">
    <source>
        <dbReference type="PROSITE" id="PS50850"/>
    </source>
</evidence>
<protein>
    <submittedName>
        <fullName evidence="9">MFS transporter</fullName>
    </submittedName>
</protein>
<keyword evidence="5 7" id="KW-1133">Transmembrane helix</keyword>
<dbReference type="Gene3D" id="1.20.1250.20">
    <property type="entry name" value="MFS general substrate transporter like domains"/>
    <property type="match status" value="1"/>
</dbReference>
<keyword evidence="10" id="KW-1185">Reference proteome</keyword>
<dbReference type="InterPro" id="IPR020846">
    <property type="entry name" value="MFS_dom"/>
</dbReference>
<dbReference type="PROSITE" id="PS50850">
    <property type="entry name" value="MFS"/>
    <property type="match status" value="1"/>
</dbReference>
<feature type="transmembrane region" description="Helical" evidence="7">
    <location>
        <begin position="291"/>
        <end position="314"/>
    </location>
</feature>
<proteinExistence type="predicted"/>
<dbReference type="InterPro" id="IPR050171">
    <property type="entry name" value="MFS_Transporters"/>
</dbReference>
<feature type="transmembrane region" description="Helical" evidence="7">
    <location>
        <begin position="200"/>
        <end position="222"/>
    </location>
</feature>
<accession>A0ABP8DX48</accession>
<dbReference type="PROSITE" id="PS00216">
    <property type="entry name" value="SUGAR_TRANSPORT_1"/>
    <property type="match status" value="1"/>
</dbReference>
<evidence type="ECO:0000256" key="1">
    <source>
        <dbReference type="ARBA" id="ARBA00004651"/>
    </source>
</evidence>
<dbReference type="InterPro" id="IPR036259">
    <property type="entry name" value="MFS_trans_sf"/>
</dbReference>
<feature type="transmembrane region" description="Helical" evidence="7">
    <location>
        <begin position="125"/>
        <end position="150"/>
    </location>
</feature>
<feature type="transmembrane region" description="Helical" evidence="7">
    <location>
        <begin position="156"/>
        <end position="174"/>
    </location>
</feature>
<keyword evidence="2" id="KW-0813">Transport</keyword>
<gene>
    <name evidence="9" type="ORF">GCM10022256_01510</name>
</gene>
<evidence type="ECO:0000313" key="9">
    <source>
        <dbReference type="EMBL" id="GAA4264539.1"/>
    </source>
</evidence>
<evidence type="ECO:0000256" key="3">
    <source>
        <dbReference type="ARBA" id="ARBA00022475"/>
    </source>
</evidence>
<evidence type="ECO:0000256" key="6">
    <source>
        <dbReference type="ARBA" id="ARBA00023136"/>
    </source>
</evidence>
<feature type="transmembrane region" description="Helical" evidence="7">
    <location>
        <begin position="354"/>
        <end position="375"/>
    </location>
</feature>
<dbReference type="PANTHER" id="PTHR23517">
    <property type="entry name" value="RESISTANCE PROTEIN MDTM, PUTATIVE-RELATED-RELATED"/>
    <property type="match status" value="1"/>
</dbReference>